<dbReference type="Proteomes" id="UP000321570">
    <property type="component" value="Unassembled WGS sequence"/>
</dbReference>
<dbReference type="SUPFAM" id="SSF55797">
    <property type="entry name" value="PR-1-like"/>
    <property type="match status" value="1"/>
</dbReference>
<dbReference type="AlphaFoldDB" id="A0A564Y775"/>
<dbReference type="InterPro" id="IPR014044">
    <property type="entry name" value="CAP_dom"/>
</dbReference>
<dbReference type="SMART" id="SM00198">
    <property type="entry name" value="SCP"/>
    <property type="match status" value="1"/>
</dbReference>
<keyword evidence="3" id="KW-1185">Reference proteome</keyword>
<organism evidence="2 3">
    <name type="scientific">Hymenolepis diminuta</name>
    <name type="common">Rat tapeworm</name>
    <dbReference type="NCBI Taxonomy" id="6216"/>
    <lineage>
        <taxon>Eukaryota</taxon>
        <taxon>Metazoa</taxon>
        <taxon>Spiralia</taxon>
        <taxon>Lophotrochozoa</taxon>
        <taxon>Platyhelminthes</taxon>
        <taxon>Cestoda</taxon>
        <taxon>Eucestoda</taxon>
        <taxon>Cyclophyllidea</taxon>
        <taxon>Hymenolepididae</taxon>
        <taxon>Hymenolepis</taxon>
    </lineage>
</organism>
<evidence type="ECO:0000313" key="2">
    <source>
        <dbReference type="EMBL" id="VUZ43111.1"/>
    </source>
</evidence>
<name>A0A564Y775_HYMDI</name>
<dbReference type="PANTHER" id="PTHR10334">
    <property type="entry name" value="CYSTEINE-RICH SECRETORY PROTEIN-RELATED"/>
    <property type="match status" value="1"/>
</dbReference>
<dbReference type="EMBL" id="CABIJS010000111">
    <property type="protein sequence ID" value="VUZ43111.1"/>
    <property type="molecule type" value="Genomic_DNA"/>
</dbReference>
<accession>A0A564Y775</accession>
<evidence type="ECO:0000313" key="3">
    <source>
        <dbReference type="Proteomes" id="UP000321570"/>
    </source>
</evidence>
<dbReference type="Pfam" id="PF00188">
    <property type="entry name" value="CAP"/>
    <property type="match status" value="1"/>
</dbReference>
<feature type="domain" description="SCP" evidence="1">
    <location>
        <begin position="2"/>
        <end position="97"/>
    </location>
</feature>
<dbReference type="InterPro" id="IPR035940">
    <property type="entry name" value="CAP_sf"/>
</dbReference>
<sequence>MAREEFFEHSECSDYGENLITRKGPKGVTLTGRQAALAWYSEISFYNFKKENQINCGHFCQVVWKDTQKAGFGVARSKDGRSIYVVGRYKKPGNYLDYYRDNVPLPLNGKVYVPTDEELTGVAGTRGNGRCRSCNSKLYYYRRKSKKNGDYREEAAQAC</sequence>
<dbReference type="InterPro" id="IPR001283">
    <property type="entry name" value="CRISP-related"/>
</dbReference>
<dbReference type="Gene3D" id="3.40.33.10">
    <property type="entry name" value="CAP"/>
    <property type="match status" value="1"/>
</dbReference>
<protein>
    <recommendedName>
        <fullName evidence="1">SCP domain-containing protein</fullName>
    </recommendedName>
</protein>
<gene>
    <name evidence="2" type="ORF">WMSIL1_LOCUS4067</name>
</gene>
<reference evidence="2 3" key="1">
    <citation type="submission" date="2019-07" db="EMBL/GenBank/DDBJ databases">
        <authorList>
            <person name="Jastrzebski P J."/>
            <person name="Paukszto L."/>
            <person name="Jastrzebski P J."/>
        </authorList>
    </citation>
    <scope>NUCLEOTIDE SEQUENCE [LARGE SCALE GENOMIC DNA]</scope>
    <source>
        <strain evidence="2 3">WMS-il1</strain>
    </source>
</reference>
<evidence type="ECO:0000259" key="1">
    <source>
        <dbReference type="SMART" id="SM00198"/>
    </source>
</evidence>
<proteinExistence type="predicted"/>
<dbReference type="PRINTS" id="PR00837">
    <property type="entry name" value="V5TPXLIKE"/>
</dbReference>